<keyword evidence="4 5" id="KW-0413">Isomerase</keyword>
<evidence type="ECO:0000256" key="1">
    <source>
        <dbReference type="ARBA" id="ARBA00000385"/>
    </source>
</evidence>
<evidence type="ECO:0000313" key="8">
    <source>
        <dbReference type="Proteomes" id="UP000230843"/>
    </source>
</evidence>
<dbReference type="NCBIfam" id="TIGR00431">
    <property type="entry name" value="TruB"/>
    <property type="match status" value="1"/>
</dbReference>
<dbReference type="Gene3D" id="3.30.2350.10">
    <property type="entry name" value="Pseudouridine synthase"/>
    <property type="match status" value="1"/>
</dbReference>
<evidence type="ECO:0000259" key="6">
    <source>
        <dbReference type="Pfam" id="PF01509"/>
    </source>
</evidence>
<comment type="function">
    <text evidence="5">Responsible for synthesis of pseudouridine from uracil-55 in the psi GC loop of transfer RNAs.</text>
</comment>
<dbReference type="GO" id="GO:1990481">
    <property type="term" value="P:mRNA pseudouridine synthesis"/>
    <property type="evidence" value="ECO:0007669"/>
    <property type="project" value="TreeGrafter"/>
</dbReference>
<protein>
    <recommendedName>
        <fullName evidence="5">tRNA pseudouridine synthase B</fullName>
        <ecNumber evidence="5">5.4.99.25</ecNumber>
    </recommendedName>
    <alternativeName>
        <fullName evidence="5">tRNA pseudouridine(55) synthase</fullName>
        <shortName evidence="5">Psi55 synthase</shortName>
    </alternativeName>
    <alternativeName>
        <fullName evidence="5">tRNA pseudouridylate synthase</fullName>
    </alternativeName>
    <alternativeName>
        <fullName evidence="5">tRNA-uridine isomerase</fullName>
    </alternativeName>
</protein>
<feature type="active site" description="Nucleophile" evidence="5">
    <location>
        <position position="87"/>
    </location>
</feature>
<dbReference type="HAMAP" id="MF_01080">
    <property type="entry name" value="TruB_bact"/>
    <property type="match status" value="1"/>
</dbReference>
<dbReference type="Pfam" id="PF01509">
    <property type="entry name" value="TruB_N"/>
    <property type="match status" value="1"/>
</dbReference>
<sequence>MNQHFWIPGQAENDIKISPTCPPAGRKFQMFGRYKLERNRNMKEKEEEKPSGFLLVNKPTDWTSHDVVGFLRGVTKIKKIGHAGTLDPFAEGLLIVAVGRDSTKRIDEFKNLDKTYLTKIKLGTETDTYDKTGKITNKITPKIKPTKKEVEKVLKNFLGKQSQLPPMYSAKKIKGKKLYELAREGIEVERKPHEITIKKITLKKYKYPFLTIEVNCTTGTYIRTLAFDIGKKLKTGAYCEKLKRESIGTFLLKKAKKVKKFNKKNWRKNLFQILT</sequence>
<comment type="caution">
    <text evidence="7">The sequence shown here is derived from an EMBL/GenBank/DDBJ whole genome shotgun (WGS) entry which is preliminary data.</text>
</comment>
<gene>
    <name evidence="5 7" type="primary">truB</name>
    <name evidence="7" type="ORF">CO137_03695</name>
</gene>
<dbReference type="PANTHER" id="PTHR13767:SF2">
    <property type="entry name" value="PSEUDOURIDYLATE SYNTHASE TRUB1"/>
    <property type="match status" value="1"/>
</dbReference>
<dbReference type="InterPro" id="IPR002501">
    <property type="entry name" value="PsdUridine_synth_N"/>
</dbReference>
<dbReference type="AlphaFoldDB" id="A0A2M7Z602"/>
<evidence type="ECO:0000256" key="5">
    <source>
        <dbReference type="HAMAP-Rule" id="MF_01080"/>
    </source>
</evidence>
<dbReference type="GO" id="GO:0003723">
    <property type="term" value="F:RNA binding"/>
    <property type="evidence" value="ECO:0007669"/>
    <property type="project" value="InterPro"/>
</dbReference>
<proteinExistence type="inferred from homology"/>
<dbReference type="PANTHER" id="PTHR13767">
    <property type="entry name" value="TRNA-PSEUDOURIDINE SYNTHASE"/>
    <property type="match status" value="1"/>
</dbReference>
<dbReference type="SUPFAM" id="SSF55120">
    <property type="entry name" value="Pseudouridine synthase"/>
    <property type="match status" value="1"/>
</dbReference>
<dbReference type="InterPro" id="IPR020103">
    <property type="entry name" value="PsdUridine_synth_cat_dom_sf"/>
</dbReference>
<dbReference type="EMBL" id="PFVJ01000079">
    <property type="protein sequence ID" value="PJA89547.1"/>
    <property type="molecule type" value="Genomic_DNA"/>
</dbReference>
<evidence type="ECO:0000256" key="3">
    <source>
        <dbReference type="ARBA" id="ARBA00022694"/>
    </source>
</evidence>
<dbReference type="CDD" id="cd02573">
    <property type="entry name" value="PseudoU_synth_EcTruB"/>
    <property type="match status" value="1"/>
</dbReference>
<evidence type="ECO:0000313" key="7">
    <source>
        <dbReference type="EMBL" id="PJA89547.1"/>
    </source>
</evidence>
<feature type="domain" description="Pseudouridine synthase II N-terminal" evidence="6">
    <location>
        <begin position="73"/>
        <end position="222"/>
    </location>
</feature>
<comment type="similarity">
    <text evidence="2 5">Belongs to the pseudouridine synthase TruB family. Type 1 subfamily.</text>
</comment>
<evidence type="ECO:0000256" key="4">
    <source>
        <dbReference type="ARBA" id="ARBA00023235"/>
    </source>
</evidence>
<organism evidence="7 8">
    <name type="scientific">Candidatus Magasanikbacteria bacterium CG_4_9_14_3_um_filter_32_9</name>
    <dbReference type="NCBI Taxonomy" id="1974644"/>
    <lineage>
        <taxon>Bacteria</taxon>
        <taxon>Candidatus Magasanikiibacteriota</taxon>
    </lineage>
</organism>
<dbReference type="EC" id="5.4.99.25" evidence="5"/>
<reference evidence="8" key="1">
    <citation type="submission" date="2017-09" db="EMBL/GenBank/DDBJ databases">
        <title>Depth-based differentiation of microbial function through sediment-hosted aquifers and enrichment of novel symbionts in the deep terrestrial subsurface.</title>
        <authorList>
            <person name="Probst A.J."/>
            <person name="Ladd B."/>
            <person name="Jarett J.K."/>
            <person name="Geller-Mcgrath D.E."/>
            <person name="Sieber C.M.K."/>
            <person name="Emerson J.B."/>
            <person name="Anantharaman K."/>
            <person name="Thomas B.C."/>
            <person name="Malmstrom R."/>
            <person name="Stieglmeier M."/>
            <person name="Klingl A."/>
            <person name="Woyke T."/>
            <person name="Ryan C.M."/>
            <person name="Banfield J.F."/>
        </authorList>
    </citation>
    <scope>NUCLEOTIDE SEQUENCE [LARGE SCALE GENOMIC DNA]</scope>
</reference>
<dbReference type="InterPro" id="IPR014780">
    <property type="entry name" value="tRNA_psdUridine_synth_TruB"/>
</dbReference>
<keyword evidence="3 5" id="KW-0819">tRNA processing</keyword>
<comment type="catalytic activity">
    <reaction evidence="1 5">
        <text>uridine(55) in tRNA = pseudouridine(55) in tRNA</text>
        <dbReference type="Rhea" id="RHEA:42532"/>
        <dbReference type="Rhea" id="RHEA-COMP:10101"/>
        <dbReference type="Rhea" id="RHEA-COMP:10102"/>
        <dbReference type="ChEBI" id="CHEBI:65314"/>
        <dbReference type="ChEBI" id="CHEBI:65315"/>
        <dbReference type="EC" id="5.4.99.25"/>
    </reaction>
</comment>
<name>A0A2M7Z602_9BACT</name>
<dbReference type="Proteomes" id="UP000230843">
    <property type="component" value="Unassembled WGS sequence"/>
</dbReference>
<evidence type="ECO:0000256" key="2">
    <source>
        <dbReference type="ARBA" id="ARBA00005642"/>
    </source>
</evidence>
<accession>A0A2M7Z602</accession>
<dbReference type="GO" id="GO:0160148">
    <property type="term" value="F:tRNA pseudouridine(55) synthase activity"/>
    <property type="evidence" value="ECO:0007669"/>
    <property type="project" value="UniProtKB-EC"/>
</dbReference>
<dbReference type="GO" id="GO:0031119">
    <property type="term" value="P:tRNA pseudouridine synthesis"/>
    <property type="evidence" value="ECO:0007669"/>
    <property type="project" value="UniProtKB-UniRule"/>
</dbReference>